<dbReference type="KEGG" id="beg:INE88_01961"/>
<reference evidence="10" key="5">
    <citation type="journal article" date="2021" name="PLoS Genet.">
        <title>Mobile Type VI secretion system loci of the gut Bacteroidales display extensive intra-ecosystem transfer, multi-species spread and geographical clustering.</title>
        <authorList>
            <person name="Garcia-Bayona L."/>
            <person name="Coyne M.J."/>
            <person name="Comstock L.E."/>
        </authorList>
    </citation>
    <scope>NUCLEOTIDE SEQUENCE</scope>
    <source>
        <strain evidence="10">CL11T00C20</strain>
    </source>
</reference>
<evidence type="ECO:0000313" key="12">
    <source>
        <dbReference type="EMBL" id="SUV43036.1"/>
    </source>
</evidence>
<evidence type="ECO:0000259" key="6">
    <source>
        <dbReference type="Pfam" id="PF07980"/>
    </source>
</evidence>
<keyword evidence="15" id="KW-1185">Reference proteome</keyword>
<protein>
    <submittedName>
        <fullName evidence="8 12">SusD family</fullName>
    </submittedName>
    <submittedName>
        <fullName evidence="10">SusD-like protein P25</fullName>
    </submittedName>
</protein>
<dbReference type="SUPFAM" id="SSF48452">
    <property type="entry name" value="TPR-like"/>
    <property type="match status" value="1"/>
</dbReference>
<comment type="similarity">
    <text evidence="2">Belongs to the SusD family.</text>
</comment>
<dbReference type="EMBL" id="RCXL01000004">
    <property type="protein sequence ID" value="RYT77252.1"/>
    <property type="molecule type" value="Genomic_DNA"/>
</dbReference>
<dbReference type="Pfam" id="PF14322">
    <property type="entry name" value="SusD-like_3"/>
    <property type="match status" value="1"/>
</dbReference>
<evidence type="ECO:0000313" key="9">
    <source>
        <dbReference type="EMBL" id="NME85216.1"/>
    </source>
</evidence>
<organism evidence="12 13">
    <name type="scientific">Bacteroides eggerthii</name>
    <dbReference type="NCBI Taxonomy" id="28111"/>
    <lineage>
        <taxon>Bacteria</taxon>
        <taxon>Pseudomonadati</taxon>
        <taxon>Bacteroidota</taxon>
        <taxon>Bacteroidia</taxon>
        <taxon>Bacteroidales</taxon>
        <taxon>Bacteroidaceae</taxon>
        <taxon>Bacteroides</taxon>
    </lineage>
</organism>
<dbReference type="EMBL" id="CP072227">
    <property type="protein sequence ID" value="QUT45153.1"/>
    <property type="molecule type" value="Genomic_DNA"/>
</dbReference>
<evidence type="ECO:0000313" key="11">
    <source>
        <dbReference type="EMBL" id="RYT77252.1"/>
    </source>
</evidence>
<evidence type="ECO:0000313" key="8">
    <source>
        <dbReference type="EMBL" id="KAA5275922.1"/>
    </source>
</evidence>
<name>A0A380ZDP2_9BACE</name>
<dbReference type="InterPro" id="IPR033985">
    <property type="entry name" value="SusD-like_N"/>
</dbReference>
<evidence type="ECO:0000313" key="15">
    <source>
        <dbReference type="Proteomes" id="UP000335496"/>
    </source>
</evidence>
<evidence type="ECO:0000313" key="10">
    <source>
        <dbReference type="EMBL" id="QUT45153.1"/>
    </source>
</evidence>
<dbReference type="Proteomes" id="UP000291917">
    <property type="component" value="Unassembled WGS sequence"/>
</dbReference>
<reference evidence="12 13" key="1">
    <citation type="submission" date="2018-06" db="EMBL/GenBank/DDBJ databases">
        <authorList>
            <consortium name="Pathogen Informatics"/>
            <person name="Doyle S."/>
        </authorList>
    </citation>
    <scope>NUCLEOTIDE SEQUENCE [LARGE SCALE GENOMIC DNA]</scope>
    <source>
        <strain evidence="12 13">NCTC11155</strain>
    </source>
</reference>
<evidence type="ECO:0000313" key="16">
    <source>
        <dbReference type="Proteomes" id="UP000520291"/>
    </source>
</evidence>
<evidence type="ECO:0000256" key="3">
    <source>
        <dbReference type="ARBA" id="ARBA00022729"/>
    </source>
</evidence>
<dbReference type="Proteomes" id="UP000520291">
    <property type="component" value="Unassembled WGS sequence"/>
</dbReference>
<dbReference type="OrthoDB" id="630434at2"/>
<evidence type="ECO:0000313" key="14">
    <source>
        <dbReference type="Proteomes" id="UP000291917"/>
    </source>
</evidence>
<dbReference type="EMBL" id="UFSX01000002">
    <property type="protein sequence ID" value="SUV43036.1"/>
    <property type="molecule type" value="Genomic_DNA"/>
</dbReference>
<dbReference type="Gene3D" id="1.25.40.390">
    <property type="match status" value="1"/>
</dbReference>
<dbReference type="InterPro" id="IPR011990">
    <property type="entry name" value="TPR-like_helical_dom_sf"/>
</dbReference>
<dbReference type="Pfam" id="PF07980">
    <property type="entry name" value="SusD_RagB"/>
    <property type="match status" value="1"/>
</dbReference>
<feature type="domain" description="RagB/SusD" evidence="6">
    <location>
        <begin position="260"/>
        <end position="482"/>
    </location>
</feature>
<sequence length="495" mass="56800">MKSFTKIGLVAMLSLVFTGCLDKYPDNAIPDKEAIQSVSDANQAVIGIYASYKSSALYSGYLTLLPDIQADLVYAVEGFSNTYGDIWRWDILATNREIEAVYSALYTTIGRCNYFFESIVDLENTLTDDEQLDKLQDLKGEAYFARALAYSELIKCFCKAYEPATAENELGVALISSYYNPERMIRSSLKDSYAFVISDLEKALDLVTLDETNNSPYITKSTVKALLARVYLYMQDWEKARDYATQVIEDDYLQLSSAKTKYTSKLTHYQYMWKYDSASEIIWKVGFNTTSYGGALGRVFLNYDNISYKPDYVPASWALNLYDQNDLRSESFFAQKTTGYAHGLTWPLLVKYHGNEDFIKLNIYHVNMPKVFRLSEQYLIRAEAYCHLKEYTKAGKDITTLRSARYKTYGTTAIGEDNWLETISEERVRELFMEGFRLHDLKRWHKGFEREPQSNTVEAANSLKIEADHPLFVWPIPQHELDAPGSELQPNDSNN</sequence>
<evidence type="ECO:0000256" key="2">
    <source>
        <dbReference type="ARBA" id="ARBA00006275"/>
    </source>
</evidence>
<dbReference type="RefSeq" id="WP_004291560.1">
    <property type="nucleotide sequence ID" value="NZ_CABKNQ010000017.1"/>
</dbReference>
<evidence type="ECO:0000259" key="7">
    <source>
        <dbReference type="Pfam" id="PF14322"/>
    </source>
</evidence>
<dbReference type="Proteomes" id="UP000335496">
    <property type="component" value="Unassembled WGS sequence"/>
</dbReference>
<reference evidence="9 16" key="4">
    <citation type="submission" date="2020-04" db="EMBL/GenBank/DDBJ databases">
        <authorList>
            <person name="Hitch T.C.A."/>
            <person name="Wylensek D."/>
            <person name="Clavel T."/>
        </authorList>
    </citation>
    <scope>NUCLEOTIDE SEQUENCE [LARGE SCALE GENOMIC DNA]</scope>
    <source>
        <strain evidence="9 16">WCA3-601-WT-5E</strain>
    </source>
</reference>
<dbReference type="GeneID" id="93069181"/>
<evidence type="ECO:0000256" key="5">
    <source>
        <dbReference type="ARBA" id="ARBA00023237"/>
    </source>
</evidence>
<comment type="subcellular location">
    <subcellularLocation>
        <location evidence="1">Cell outer membrane</location>
    </subcellularLocation>
</comment>
<keyword evidence="4" id="KW-0472">Membrane</keyword>
<proteinExistence type="inferred from homology"/>
<feature type="domain" description="SusD-like N-terminal" evidence="7">
    <location>
        <begin position="21"/>
        <end position="232"/>
    </location>
</feature>
<evidence type="ECO:0000256" key="4">
    <source>
        <dbReference type="ARBA" id="ARBA00023136"/>
    </source>
</evidence>
<dbReference type="InterPro" id="IPR012944">
    <property type="entry name" value="SusD_RagB_dom"/>
</dbReference>
<accession>A0A380ZDP2</accession>
<keyword evidence="5" id="KW-0998">Cell outer membrane</keyword>
<dbReference type="STRING" id="483216.BACEGG_03109"/>
<dbReference type="Proteomes" id="UP000679226">
    <property type="component" value="Chromosome"/>
</dbReference>
<dbReference type="PROSITE" id="PS51257">
    <property type="entry name" value="PROKAR_LIPOPROTEIN"/>
    <property type="match status" value="1"/>
</dbReference>
<reference evidence="11 14" key="3">
    <citation type="journal article" date="2019" name="Science, e1252229">
        <title>Invertible promoters mediate bacterial phase variation, antibiotic resistance, and host adaptation in the gut.</title>
        <authorList>
            <person name="Jiang X."/>
            <person name="Hall A.B."/>
            <person name="Arthur T.D."/>
            <person name="Plichta D.R."/>
            <person name="Covington C.T."/>
            <person name="Poyet M."/>
            <person name="Crothers J."/>
            <person name="Moses P.L."/>
            <person name="Tolonen A.C."/>
            <person name="Vlamakis H."/>
            <person name="Alm E.J."/>
            <person name="Xavier R.J."/>
        </authorList>
    </citation>
    <scope>NUCLEOTIDE SEQUENCE [LARGE SCALE GENOMIC DNA]</scope>
    <source>
        <strain evidence="14">bj_0095</strain>
        <strain evidence="11">Bj_0095</strain>
    </source>
</reference>
<dbReference type="Proteomes" id="UP000254424">
    <property type="component" value="Unassembled WGS sequence"/>
</dbReference>
<dbReference type="EMBL" id="VVZX01000004">
    <property type="protein sequence ID" value="KAA5275922.1"/>
    <property type="molecule type" value="Genomic_DNA"/>
</dbReference>
<dbReference type="AlphaFoldDB" id="A0A380ZDP2"/>
<dbReference type="GO" id="GO:0009279">
    <property type="term" value="C:cell outer membrane"/>
    <property type="evidence" value="ECO:0007669"/>
    <property type="project" value="UniProtKB-SubCell"/>
</dbReference>
<keyword evidence="3" id="KW-0732">Signal</keyword>
<dbReference type="EMBL" id="JABAGL010000004">
    <property type="protein sequence ID" value="NME85216.1"/>
    <property type="molecule type" value="Genomic_DNA"/>
</dbReference>
<evidence type="ECO:0000313" key="13">
    <source>
        <dbReference type="Proteomes" id="UP000254424"/>
    </source>
</evidence>
<evidence type="ECO:0000256" key="1">
    <source>
        <dbReference type="ARBA" id="ARBA00004442"/>
    </source>
</evidence>
<reference evidence="8 15" key="2">
    <citation type="journal article" date="2019" name="Nat. Med.">
        <title>A library of human gut bacterial isolates paired with longitudinal multiomics data enables mechanistic microbiome research.</title>
        <authorList>
            <person name="Poyet M."/>
            <person name="Groussin M."/>
            <person name="Gibbons S.M."/>
            <person name="Avila-Pacheco J."/>
            <person name="Jiang X."/>
            <person name="Kearney S.M."/>
            <person name="Perrotta A.R."/>
            <person name="Berdy B."/>
            <person name="Zhao S."/>
            <person name="Lieberman T.D."/>
            <person name="Swanson P.K."/>
            <person name="Smith M."/>
            <person name="Roesemann S."/>
            <person name="Alexander J.E."/>
            <person name="Rich S.A."/>
            <person name="Livny J."/>
            <person name="Vlamakis H."/>
            <person name="Clish C."/>
            <person name="Bullock K."/>
            <person name="Deik A."/>
            <person name="Scott J."/>
            <person name="Pierce K.A."/>
            <person name="Xavier R.J."/>
            <person name="Alm E.J."/>
        </authorList>
    </citation>
    <scope>NUCLEOTIDE SEQUENCE [LARGE SCALE GENOMIC DNA]</scope>
    <source>
        <strain evidence="8 15">BIOML-A1</strain>
    </source>
</reference>
<gene>
    <name evidence="11" type="ORF">EAJ03_04330</name>
    <name evidence="8" type="ORF">F2Z23_04330</name>
    <name evidence="9" type="ORF">HF841_04135</name>
    <name evidence="10" type="ORF">INE88_01961</name>
    <name evidence="12" type="ORF">NCTC11155_02424</name>
</gene>